<evidence type="ECO:0000256" key="1">
    <source>
        <dbReference type="SAM" id="SignalP"/>
    </source>
</evidence>
<organism evidence="2 3">
    <name type="scientific">Faecalimonas umbilicata</name>
    <dbReference type="NCBI Taxonomy" id="1912855"/>
    <lineage>
        <taxon>Bacteria</taxon>
        <taxon>Bacillati</taxon>
        <taxon>Bacillota</taxon>
        <taxon>Clostridia</taxon>
        <taxon>Lachnospirales</taxon>
        <taxon>Lachnospiraceae</taxon>
        <taxon>Faecalimonas</taxon>
    </lineage>
</organism>
<evidence type="ECO:0000313" key="3">
    <source>
        <dbReference type="Proteomes" id="UP000294613"/>
    </source>
</evidence>
<feature type="chain" id="PRO_5020594397" evidence="1">
    <location>
        <begin position="24"/>
        <end position="229"/>
    </location>
</feature>
<gene>
    <name evidence="2" type="ORF">EDD74_12838</name>
</gene>
<name>A0A4R3JF13_9FIRM</name>
<dbReference type="EMBL" id="SLZV01000028">
    <property type="protein sequence ID" value="TCS63726.1"/>
    <property type="molecule type" value="Genomic_DNA"/>
</dbReference>
<evidence type="ECO:0000313" key="2">
    <source>
        <dbReference type="EMBL" id="TCS63726.1"/>
    </source>
</evidence>
<feature type="signal peptide" evidence="1">
    <location>
        <begin position="1"/>
        <end position="23"/>
    </location>
</feature>
<proteinExistence type="predicted"/>
<accession>A0A4R3JF13</accession>
<protein>
    <submittedName>
        <fullName evidence="2">Uncharacterized protein</fullName>
    </submittedName>
</protein>
<comment type="caution">
    <text evidence="2">The sequence shown here is derived from an EMBL/GenBank/DDBJ whole genome shotgun (WGS) entry which is preliminary data.</text>
</comment>
<keyword evidence="1" id="KW-0732">Signal</keyword>
<sequence>MIMKRILTLVVSALLSLTGYSLKSNSLGGEAMQKTYKELAEIFDKYDIKGTTDQMIDDLEQDYRAMPPEVELNKAATLLIVLGQGEYDYENMTWTPYANGVYTFDVEFFNVEKMYTDFLIGVSSLDEEELDFKNIQEDTRQVNWEEGTGKRTVSFEWKHRQFTLEAEVYDDWFDVNVANELNKIIKGYGNEKQLFFTSDGYQEGIVFYRDKEWAEGFQLETGLELVEFN</sequence>
<dbReference type="Proteomes" id="UP000294613">
    <property type="component" value="Unassembled WGS sequence"/>
</dbReference>
<reference evidence="2 3" key="1">
    <citation type="submission" date="2019-03" db="EMBL/GenBank/DDBJ databases">
        <title>Genomic Encyclopedia of Type Strains, Phase IV (KMG-IV): sequencing the most valuable type-strain genomes for metagenomic binning, comparative biology and taxonomic classification.</title>
        <authorList>
            <person name="Goeker M."/>
        </authorList>
    </citation>
    <scope>NUCLEOTIDE SEQUENCE [LARGE SCALE GENOMIC DNA]</scope>
    <source>
        <strain evidence="2 3">DSM 103426</strain>
    </source>
</reference>
<dbReference type="AlphaFoldDB" id="A0A4R3JF13"/>